<evidence type="ECO:0000256" key="6">
    <source>
        <dbReference type="ARBA" id="ARBA00022777"/>
    </source>
</evidence>
<evidence type="ECO:0000256" key="1">
    <source>
        <dbReference type="ARBA" id="ARBA00003264"/>
    </source>
</evidence>
<accession>A0A1L7U6L2</accession>
<keyword evidence="16" id="KW-1185">Reference proteome</keyword>
<dbReference type="Gene3D" id="1.25.40.340">
    <property type="match status" value="1"/>
</dbReference>
<evidence type="ECO:0000256" key="7">
    <source>
        <dbReference type="ARBA" id="ARBA00022798"/>
    </source>
</evidence>
<dbReference type="Gene3D" id="3.30.1180.20">
    <property type="entry name" value="Dihydroxyacetone kinase, domain 2"/>
    <property type="match status" value="1"/>
</dbReference>
<keyword evidence="6 15" id="KW-0418">Kinase</keyword>
<dbReference type="GO" id="GO:0019588">
    <property type="term" value="P:anaerobic glycerol catabolic process"/>
    <property type="evidence" value="ECO:0007669"/>
    <property type="project" value="UniProtKB-UniPathway"/>
</dbReference>
<evidence type="ECO:0000259" key="13">
    <source>
        <dbReference type="PROSITE" id="PS51480"/>
    </source>
</evidence>
<dbReference type="Gene3D" id="3.40.50.10440">
    <property type="entry name" value="Dihydroxyacetone kinase, domain 1"/>
    <property type="match status" value="1"/>
</dbReference>
<keyword evidence="7" id="KW-0319">Glycerol metabolism</keyword>
<dbReference type="SUPFAM" id="SSF101473">
    <property type="entry name" value="DhaL-like"/>
    <property type="match status" value="1"/>
</dbReference>
<dbReference type="VEuPathDB" id="FungiDB:FMAN_16208"/>
<dbReference type="InterPro" id="IPR036117">
    <property type="entry name" value="DhaL_dom_sf"/>
</dbReference>
<evidence type="ECO:0000256" key="12">
    <source>
        <dbReference type="PIRSR" id="PIRSR612734-2"/>
    </source>
</evidence>
<comment type="function">
    <text evidence="1">Catalyzes both the phosphorylation of dihydroxyacetone and of glyceraldehyde.</text>
</comment>
<protein>
    <submittedName>
        <fullName evidence="15">Probable glycerone kinase isoform</fullName>
    </submittedName>
</protein>
<evidence type="ECO:0000256" key="11">
    <source>
        <dbReference type="PIRSR" id="PIRSR612734-1"/>
    </source>
</evidence>
<dbReference type="GO" id="GO:0005829">
    <property type="term" value="C:cytosol"/>
    <property type="evidence" value="ECO:0007669"/>
    <property type="project" value="TreeGrafter"/>
</dbReference>
<evidence type="ECO:0000256" key="2">
    <source>
        <dbReference type="ARBA" id="ARBA00004778"/>
    </source>
</evidence>
<dbReference type="PROSITE" id="PS51480">
    <property type="entry name" value="DHAL"/>
    <property type="match status" value="1"/>
</dbReference>
<dbReference type="NCBIfam" id="TIGR02361">
    <property type="entry name" value="dak_ATP"/>
    <property type="match status" value="1"/>
</dbReference>
<dbReference type="InterPro" id="IPR004006">
    <property type="entry name" value="DhaK_dom"/>
</dbReference>
<dbReference type="PANTHER" id="PTHR28629">
    <property type="entry name" value="TRIOKINASE/FMN CYCLASE"/>
    <property type="match status" value="1"/>
</dbReference>
<dbReference type="SMART" id="SM01120">
    <property type="entry name" value="Dak2"/>
    <property type="match status" value="1"/>
</dbReference>
<comment type="similarity">
    <text evidence="3">Belongs to the dihydroxyacetone kinase (DAK) family.</text>
</comment>
<dbReference type="GO" id="GO:0005524">
    <property type="term" value="F:ATP binding"/>
    <property type="evidence" value="ECO:0007669"/>
    <property type="project" value="UniProtKB-KW"/>
</dbReference>
<dbReference type="PANTHER" id="PTHR28629:SF14">
    <property type="entry name" value="DIHYDROXYACETONE KINASE 1"/>
    <property type="match status" value="1"/>
</dbReference>
<feature type="domain" description="DhaK" evidence="14">
    <location>
        <begin position="9"/>
        <end position="343"/>
    </location>
</feature>
<comment type="catalytic activity">
    <reaction evidence="10">
        <text>dihydroxyacetone + ATP = dihydroxyacetone phosphate + ADP + H(+)</text>
        <dbReference type="Rhea" id="RHEA:15773"/>
        <dbReference type="ChEBI" id="CHEBI:15378"/>
        <dbReference type="ChEBI" id="CHEBI:16016"/>
        <dbReference type="ChEBI" id="CHEBI:30616"/>
        <dbReference type="ChEBI" id="CHEBI:57642"/>
        <dbReference type="ChEBI" id="CHEBI:456216"/>
        <dbReference type="EC" id="2.7.1.29"/>
    </reaction>
</comment>
<dbReference type="GeneID" id="65095000"/>
<dbReference type="GO" id="GO:0050354">
    <property type="term" value="F:triokinase activity"/>
    <property type="evidence" value="ECO:0007669"/>
    <property type="project" value="UniProtKB-EC"/>
</dbReference>
<dbReference type="FunFam" id="3.40.50.10440:FF:000001">
    <property type="entry name" value="Dihydroxyacetone kinase, DhaK subunit"/>
    <property type="match status" value="1"/>
</dbReference>
<keyword evidence="5" id="KW-0547">Nucleotide-binding</keyword>
<feature type="domain" description="DhaL" evidence="13">
    <location>
        <begin position="390"/>
        <end position="586"/>
    </location>
</feature>
<dbReference type="FunFam" id="1.25.40.340:FF:000001">
    <property type="entry name" value="Dihydroxyacetone kinase 1"/>
    <property type="match status" value="1"/>
</dbReference>
<feature type="active site" description="Tele-hemiaminal-histidine intermediate" evidence="11">
    <location>
        <position position="224"/>
    </location>
</feature>
<dbReference type="InterPro" id="IPR050861">
    <property type="entry name" value="Dihydroxyacetone_Kinase"/>
</dbReference>
<dbReference type="InterPro" id="IPR004007">
    <property type="entry name" value="DhaL_dom"/>
</dbReference>
<reference evidence="16" key="1">
    <citation type="journal article" date="2016" name="Genome Biol. Evol.">
        <title>Comparative 'omics' of the Fusarium fujikuroi species complex highlights differences in genetic potential and metabolite synthesis.</title>
        <authorList>
            <person name="Niehaus E.-M."/>
            <person name="Muensterkoetter M."/>
            <person name="Proctor R.H."/>
            <person name="Brown D.W."/>
            <person name="Sharon A."/>
            <person name="Idan Y."/>
            <person name="Oren-Young L."/>
            <person name="Sieber C.M."/>
            <person name="Novak O."/>
            <person name="Pencik A."/>
            <person name="Tarkowska D."/>
            <person name="Hromadova K."/>
            <person name="Freeman S."/>
            <person name="Maymon M."/>
            <person name="Elazar M."/>
            <person name="Youssef S.A."/>
            <person name="El-Shabrawy E.S.M."/>
            <person name="Shalaby A.B.A."/>
            <person name="Houterman P."/>
            <person name="Brock N.L."/>
            <person name="Burkhardt I."/>
            <person name="Tsavkelova E.A."/>
            <person name="Dickschat J.S."/>
            <person name="Galuszka P."/>
            <person name="Gueldener U."/>
            <person name="Tudzynski B."/>
        </authorList>
    </citation>
    <scope>NUCLEOTIDE SEQUENCE [LARGE SCALE GENOMIC DNA]</scope>
    <source>
        <strain evidence="16">MRC7560</strain>
    </source>
</reference>
<evidence type="ECO:0000256" key="10">
    <source>
        <dbReference type="ARBA" id="ARBA00048898"/>
    </source>
</evidence>
<dbReference type="FunFam" id="3.30.1180.20:FF:000001">
    <property type="entry name" value="Dihydroxyacetone kinase 1"/>
    <property type="match status" value="1"/>
</dbReference>
<gene>
    <name evidence="15" type="ORF">FMAN_16208</name>
</gene>
<sequence>MSDQHFFNNPSQLVDYALESWALINPSLEVDHVNKIVYRREINVDQVAVISGGGSGHEPAFSGLVGQGFLTASVAGTIFASPATDQILNGIIKCSKTSKGVLAIVMNYTGDVLNFGVAIEKARTMDIEVDMVVVGDDVGVSRSKGRKVGRRGIAGTVLVQKIACALAAQGRSLQDVASTARLAAANIASIGVSLAHVHVPGRSDTSRNRIELNKGEAELGMGIHNETGSNFEKADAAELVKKMLEQLLDTDDKDRAFLQVNAPVVLMVNNLGGVSVLELGAITALVGRQLASSYSIRPIRVLSGTYMTSLNGMGFSITLLNLDTMNNHHLLELLEAPAEAVGWSALIKPESWCAADATVLNNYETGEDESKIRKRSQIENADDVGTYDAAKATNALASGLRRLIKAEPEITRYDTIVGDGDCGIGLKRGAEAVLHRVLDQPLVGSAVSDLTTILPIIETSMDGTSGALYSIFLNALLHAFQSRGPGPATPEAWAFMLEQSSSVLARYTPARIGDRTVIDALEPFIQELVKTNSLVRAAEAAKHGAETTVGMKASLGRSVYIGGSGFQQVPDPGAWGLSEFLAGLAGLDIN</sequence>
<comment type="caution">
    <text evidence="15">The sequence shown here is derived from an EMBL/GenBank/DDBJ whole genome shotgun (WGS) entry which is preliminary data.</text>
</comment>
<dbReference type="UniPathway" id="UPA00617">
    <property type="reaction ID" value="UER00669"/>
</dbReference>
<dbReference type="GO" id="GO:0004371">
    <property type="term" value="F:glycerone kinase activity"/>
    <property type="evidence" value="ECO:0007669"/>
    <property type="project" value="UniProtKB-EC"/>
</dbReference>
<dbReference type="InterPro" id="IPR012734">
    <property type="entry name" value="DhaK_ATP"/>
</dbReference>
<comment type="catalytic activity">
    <reaction evidence="9">
        <text>D-glyceraldehyde + ATP = D-glyceraldehyde 3-phosphate + ADP + H(+)</text>
        <dbReference type="Rhea" id="RHEA:13941"/>
        <dbReference type="ChEBI" id="CHEBI:15378"/>
        <dbReference type="ChEBI" id="CHEBI:17378"/>
        <dbReference type="ChEBI" id="CHEBI:30616"/>
        <dbReference type="ChEBI" id="CHEBI:59776"/>
        <dbReference type="ChEBI" id="CHEBI:456216"/>
        <dbReference type="EC" id="2.7.1.28"/>
    </reaction>
</comment>
<dbReference type="EMBL" id="FCQH01000014">
    <property type="protein sequence ID" value="CVL03357.1"/>
    <property type="molecule type" value="Genomic_DNA"/>
</dbReference>
<feature type="binding site" evidence="12">
    <location>
        <position position="111"/>
    </location>
    <ligand>
        <name>substrate</name>
    </ligand>
</feature>
<dbReference type="PROSITE" id="PS51481">
    <property type="entry name" value="DHAK"/>
    <property type="match status" value="1"/>
</dbReference>
<evidence type="ECO:0000256" key="5">
    <source>
        <dbReference type="ARBA" id="ARBA00022741"/>
    </source>
</evidence>
<dbReference type="SUPFAM" id="SSF82549">
    <property type="entry name" value="DAK1/DegV-like"/>
    <property type="match status" value="1"/>
</dbReference>
<evidence type="ECO:0000256" key="3">
    <source>
        <dbReference type="ARBA" id="ARBA00008757"/>
    </source>
</evidence>
<feature type="binding site" evidence="12">
    <location>
        <begin position="54"/>
        <end position="57"/>
    </location>
    <ligand>
        <name>substrate</name>
    </ligand>
</feature>
<comment type="pathway">
    <text evidence="2">Polyol metabolism; glycerol fermentation; glycerone phosphate from glycerol (oxidative route): step 2/2.</text>
</comment>
<evidence type="ECO:0000256" key="8">
    <source>
        <dbReference type="ARBA" id="ARBA00022840"/>
    </source>
</evidence>
<organism evidence="15 16">
    <name type="scientific">Fusarium mangiferae</name>
    <name type="common">Mango malformation disease fungus</name>
    <dbReference type="NCBI Taxonomy" id="192010"/>
    <lineage>
        <taxon>Eukaryota</taxon>
        <taxon>Fungi</taxon>
        <taxon>Dikarya</taxon>
        <taxon>Ascomycota</taxon>
        <taxon>Pezizomycotina</taxon>
        <taxon>Sordariomycetes</taxon>
        <taxon>Hypocreomycetidae</taxon>
        <taxon>Hypocreales</taxon>
        <taxon>Nectriaceae</taxon>
        <taxon>Fusarium</taxon>
        <taxon>Fusarium fujikuroi species complex</taxon>
    </lineage>
</organism>
<keyword evidence="4" id="KW-0808">Transferase</keyword>
<proteinExistence type="inferred from homology"/>
<dbReference type="RefSeq" id="XP_041688089.1">
    <property type="nucleotide sequence ID" value="XM_041822406.1"/>
</dbReference>
<dbReference type="Proteomes" id="UP000184255">
    <property type="component" value="Unassembled WGS sequence"/>
</dbReference>
<evidence type="ECO:0000313" key="15">
    <source>
        <dbReference type="EMBL" id="CVL03357.1"/>
    </source>
</evidence>
<name>A0A1L7U6L2_FUSMA</name>
<dbReference type="AlphaFoldDB" id="A0A1L7U6L2"/>
<evidence type="ECO:0000313" key="16">
    <source>
        <dbReference type="Proteomes" id="UP000184255"/>
    </source>
</evidence>
<evidence type="ECO:0000259" key="14">
    <source>
        <dbReference type="PROSITE" id="PS51481"/>
    </source>
</evidence>
<keyword evidence="8" id="KW-0067">ATP-binding</keyword>
<evidence type="ECO:0000256" key="9">
    <source>
        <dbReference type="ARBA" id="ARBA00047974"/>
    </source>
</evidence>
<dbReference type="Pfam" id="PF02733">
    <property type="entry name" value="Dak1"/>
    <property type="match status" value="1"/>
</dbReference>
<dbReference type="Pfam" id="PF02734">
    <property type="entry name" value="Dak2"/>
    <property type="match status" value="1"/>
</dbReference>
<evidence type="ECO:0000256" key="4">
    <source>
        <dbReference type="ARBA" id="ARBA00022679"/>
    </source>
</evidence>